<reference evidence="3" key="1">
    <citation type="journal article" date="2012" name="MBio">
        <title>Comparative genome analysis of Trichophyton rubrum and related dermatophytes reveals candidate genes involved in infection.</title>
        <authorList>
            <person name="Martinez D.A."/>
            <person name="Oliver B.G."/>
            <person name="Graeser Y."/>
            <person name="Goldberg J.M."/>
            <person name="Li W."/>
            <person name="Martinez-Rossi N.M."/>
            <person name="Monod M."/>
            <person name="Shelest E."/>
            <person name="Barton R.C."/>
            <person name="Birch E."/>
            <person name="Brakhage A.A."/>
            <person name="Chen Z."/>
            <person name="Gurr S.J."/>
            <person name="Heiman D."/>
            <person name="Heitman J."/>
            <person name="Kosti I."/>
            <person name="Rossi A."/>
            <person name="Saif S."/>
            <person name="Samalova M."/>
            <person name="Saunders C.W."/>
            <person name="Shea T."/>
            <person name="Summerbell R.C."/>
            <person name="Xu J."/>
            <person name="Young S."/>
            <person name="Zeng Q."/>
            <person name="Birren B.W."/>
            <person name="Cuomo C.A."/>
            <person name="White T.C."/>
        </authorList>
    </citation>
    <scope>NUCLEOTIDE SEQUENCE [LARGE SCALE GENOMIC DNA]</scope>
    <source>
        <strain evidence="3">ATCC MYA-4604 / CBS 118893</strain>
    </source>
</reference>
<proteinExistence type="predicted"/>
<dbReference type="InterPro" id="IPR009003">
    <property type="entry name" value="Peptidase_S1_PA"/>
</dbReference>
<keyword evidence="3" id="KW-1185">Reference proteome</keyword>
<dbReference type="SUPFAM" id="SSF50494">
    <property type="entry name" value="Trypsin-like serine proteases"/>
    <property type="match status" value="1"/>
</dbReference>
<dbReference type="InterPro" id="IPR043504">
    <property type="entry name" value="Peptidase_S1_PA_chymotrypsin"/>
</dbReference>
<dbReference type="EMBL" id="DS989825">
    <property type="protein sequence ID" value="EFR01721.1"/>
    <property type="molecule type" value="Genomic_DNA"/>
</dbReference>
<evidence type="ECO:0000313" key="3">
    <source>
        <dbReference type="Proteomes" id="UP000002669"/>
    </source>
</evidence>
<dbReference type="OrthoDB" id="4217619at2759"/>
<gene>
    <name evidence="2" type="ORF">MGYG_04723</name>
</gene>
<dbReference type="OMA" id="DAWTYWG"/>
<dbReference type="Pfam" id="PF13365">
    <property type="entry name" value="Trypsin_2"/>
    <property type="match status" value="1"/>
</dbReference>
<dbReference type="VEuPathDB" id="FungiDB:MGYG_04723"/>
<name>E4UWG5_ARTGP</name>
<dbReference type="Proteomes" id="UP000002669">
    <property type="component" value="Unassembled WGS sequence"/>
</dbReference>
<organism evidence="3">
    <name type="scientific">Arthroderma gypseum (strain ATCC MYA-4604 / CBS 118893)</name>
    <name type="common">Microsporum gypseum</name>
    <dbReference type="NCBI Taxonomy" id="535722"/>
    <lineage>
        <taxon>Eukaryota</taxon>
        <taxon>Fungi</taxon>
        <taxon>Dikarya</taxon>
        <taxon>Ascomycota</taxon>
        <taxon>Pezizomycotina</taxon>
        <taxon>Eurotiomycetes</taxon>
        <taxon>Eurotiomycetidae</taxon>
        <taxon>Onygenales</taxon>
        <taxon>Arthrodermataceae</taxon>
        <taxon>Nannizzia</taxon>
    </lineage>
</organism>
<dbReference type="eggNOG" id="ENOG502RZJF">
    <property type="taxonomic scope" value="Eukaryota"/>
</dbReference>
<dbReference type="Gene3D" id="2.40.10.10">
    <property type="entry name" value="Trypsin-like serine proteases"/>
    <property type="match status" value="2"/>
</dbReference>
<sequence>MRNLRSGKAKPAVEPEPPHTTIHLAGLRDAPPDSLYQGTALKIIPTGSRLPGLTASEQKLLRQKQQRLAASKVSLDREARNCADGGTLSVHNGLEATLIFSQYEAGTAVCISSEGWVLTCAHCFGDTEEELQTSNKRRWLLFYTGLAVQAECIVWDARRDLALMKIVAMESKDAGGKGEGIVCHFPYVQLAPKRPTVNTPIICIGQPGMDDLESNTPAKNKFDFVELSSGKFRGMVAGGDWQDNSEIGQMKHDAWTYWGHSGAPLLAEADGTLIGLHSSWDDQTGMRHGVPLVAIREFLAQHAELMGSQGQAAKSEEEHTSSKLAVNEDVIVISD</sequence>
<protein>
    <submittedName>
        <fullName evidence="2">AT hook domain-containing protein family protein</fullName>
    </submittedName>
</protein>
<feature type="region of interest" description="Disordered" evidence="1">
    <location>
        <begin position="309"/>
        <end position="328"/>
    </location>
</feature>
<dbReference type="GeneID" id="10027400"/>
<evidence type="ECO:0000256" key="1">
    <source>
        <dbReference type="SAM" id="MobiDB-lite"/>
    </source>
</evidence>
<evidence type="ECO:0000313" key="2">
    <source>
        <dbReference type="EMBL" id="EFR01721.1"/>
    </source>
</evidence>
<dbReference type="STRING" id="535722.E4UWG5"/>
<dbReference type="InParanoid" id="E4UWG5"/>
<dbReference type="HOGENOM" id="CLU_068291_0_0_1"/>
<dbReference type="RefSeq" id="XP_003172132.1">
    <property type="nucleotide sequence ID" value="XM_003172084.1"/>
</dbReference>
<dbReference type="AlphaFoldDB" id="E4UWG5"/>
<accession>E4UWG5</accession>